<keyword evidence="11" id="KW-1185">Reference proteome</keyword>
<accession>A0A5A7SBQ7</accession>
<feature type="binding site" evidence="7">
    <location>
        <position position="94"/>
    </location>
    <ligand>
        <name>Cu cation</name>
        <dbReference type="ChEBI" id="CHEBI:23378"/>
    </ligand>
</feature>
<evidence type="ECO:0000256" key="7">
    <source>
        <dbReference type="PIRSR" id="PIRSR602386-1"/>
    </source>
</evidence>
<dbReference type="OrthoDB" id="574459at2"/>
<evidence type="ECO:0000256" key="6">
    <source>
        <dbReference type="ARBA" id="ARBA00023008"/>
    </source>
</evidence>
<organism evidence="10 11">
    <name type="scientific">Antrihabitans cavernicola</name>
    <dbReference type="NCBI Taxonomy" id="2495913"/>
    <lineage>
        <taxon>Bacteria</taxon>
        <taxon>Bacillati</taxon>
        <taxon>Actinomycetota</taxon>
        <taxon>Actinomycetes</taxon>
        <taxon>Mycobacteriales</taxon>
        <taxon>Nocardiaceae</taxon>
        <taxon>Antrihabitans</taxon>
    </lineage>
</organism>
<feature type="binding site" evidence="7">
    <location>
        <position position="136"/>
    </location>
    <ligand>
        <name>Cu cation</name>
        <dbReference type="ChEBI" id="CHEBI:23378"/>
    </ligand>
</feature>
<comment type="subcellular location">
    <subcellularLocation>
        <location evidence="1">Periplasm</location>
    </subcellularLocation>
</comment>
<dbReference type="PANTHER" id="PTHR36507">
    <property type="entry name" value="BLL1555 PROTEIN"/>
    <property type="match status" value="1"/>
</dbReference>
<comment type="caution">
    <text evidence="10">The sequence shown here is derived from an EMBL/GenBank/DDBJ whole genome shotgun (WGS) entry which is preliminary data.</text>
</comment>
<dbReference type="EMBL" id="VLNY01000005">
    <property type="protein sequence ID" value="KAA0022759.1"/>
    <property type="molecule type" value="Genomic_DNA"/>
</dbReference>
<dbReference type="PANTHER" id="PTHR36507:SF1">
    <property type="entry name" value="BLL1555 PROTEIN"/>
    <property type="match status" value="1"/>
</dbReference>
<feature type="domain" description="Blue (type 1) copper" evidence="9">
    <location>
        <begin position="61"/>
        <end position="142"/>
    </location>
</feature>
<evidence type="ECO:0000259" key="9">
    <source>
        <dbReference type="Pfam" id="PF00127"/>
    </source>
</evidence>
<name>A0A5A7SBQ7_9NOCA</name>
<feature type="chain" id="PRO_5038993640" evidence="8">
    <location>
        <begin position="26"/>
        <end position="143"/>
    </location>
</feature>
<dbReference type="GO" id="GO:0009055">
    <property type="term" value="F:electron transfer activity"/>
    <property type="evidence" value="ECO:0007669"/>
    <property type="project" value="InterPro"/>
</dbReference>
<dbReference type="RefSeq" id="WP_149430812.1">
    <property type="nucleotide sequence ID" value="NZ_VLNY01000005.1"/>
</dbReference>
<evidence type="ECO:0000256" key="4">
    <source>
        <dbReference type="ARBA" id="ARBA00022764"/>
    </source>
</evidence>
<feature type="binding site" evidence="7">
    <location>
        <position position="130"/>
    </location>
    <ligand>
        <name>Cu cation</name>
        <dbReference type="ChEBI" id="CHEBI:23378"/>
    </ligand>
</feature>
<dbReference type="SUPFAM" id="SSF49503">
    <property type="entry name" value="Cupredoxins"/>
    <property type="match status" value="1"/>
</dbReference>
<keyword evidence="6 7" id="KW-0186">Copper</keyword>
<keyword evidence="4" id="KW-0574">Periplasm</keyword>
<dbReference type="GO" id="GO:0005507">
    <property type="term" value="F:copper ion binding"/>
    <property type="evidence" value="ECO:0007669"/>
    <property type="project" value="InterPro"/>
</dbReference>
<dbReference type="AlphaFoldDB" id="A0A5A7SBQ7"/>
<dbReference type="InterPro" id="IPR052721">
    <property type="entry name" value="ET_Amicyanin"/>
</dbReference>
<dbReference type="PRINTS" id="PR00155">
    <property type="entry name" value="AMICYANIN"/>
</dbReference>
<feature type="binding site" evidence="7">
    <location>
        <position position="133"/>
    </location>
    <ligand>
        <name>Cu cation</name>
        <dbReference type="ChEBI" id="CHEBI:23378"/>
    </ligand>
</feature>
<evidence type="ECO:0000313" key="10">
    <source>
        <dbReference type="EMBL" id="KAA0022759.1"/>
    </source>
</evidence>
<keyword evidence="5" id="KW-0249">Electron transport</keyword>
<dbReference type="InterPro" id="IPR008972">
    <property type="entry name" value="Cupredoxin"/>
</dbReference>
<keyword evidence="3 7" id="KW-0479">Metal-binding</keyword>
<proteinExistence type="predicted"/>
<dbReference type="Gene3D" id="2.60.40.420">
    <property type="entry name" value="Cupredoxins - blue copper proteins"/>
    <property type="match status" value="1"/>
</dbReference>
<dbReference type="InterPro" id="IPR000923">
    <property type="entry name" value="BlueCu_1"/>
</dbReference>
<dbReference type="Pfam" id="PF00127">
    <property type="entry name" value="Copper-bind"/>
    <property type="match status" value="1"/>
</dbReference>
<evidence type="ECO:0000256" key="1">
    <source>
        <dbReference type="ARBA" id="ARBA00004418"/>
    </source>
</evidence>
<dbReference type="GO" id="GO:0042597">
    <property type="term" value="C:periplasmic space"/>
    <property type="evidence" value="ECO:0007669"/>
    <property type="project" value="UniProtKB-SubCell"/>
</dbReference>
<keyword evidence="8" id="KW-0732">Signal</keyword>
<evidence type="ECO:0000256" key="3">
    <source>
        <dbReference type="ARBA" id="ARBA00022723"/>
    </source>
</evidence>
<sequence>MTTPARARSTHFGRTRLVVAGIAVAAALSACGSSDSSGVAAISTTPAPGAPTTAQVQSGDVAVKVKGMAFTPATITVTAGTKVTWTFDDGGIPHTVTGLKDAAMGINSPILKEGDYSYTFDKPGTYNYICSIHPDMKGTVTVR</sequence>
<dbReference type="InterPro" id="IPR002386">
    <property type="entry name" value="Amicyanin/Pseudoazurin"/>
</dbReference>
<dbReference type="CDD" id="cd13921">
    <property type="entry name" value="Amicyanin"/>
    <property type="match status" value="1"/>
</dbReference>
<evidence type="ECO:0000256" key="2">
    <source>
        <dbReference type="ARBA" id="ARBA00022448"/>
    </source>
</evidence>
<reference evidence="10 11" key="1">
    <citation type="submission" date="2019-07" db="EMBL/GenBank/DDBJ databases">
        <title>Rhodococcus cavernicolus sp. nov., isolated from a cave.</title>
        <authorList>
            <person name="Lee S.D."/>
        </authorList>
    </citation>
    <scope>NUCLEOTIDE SEQUENCE [LARGE SCALE GENOMIC DNA]</scope>
    <source>
        <strain evidence="10 11">C1-24</strain>
    </source>
</reference>
<feature type="signal peptide" evidence="8">
    <location>
        <begin position="1"/>
        <end position="25"/>
    </location>
</feature>
<dbReference type="Proteomes" id="UP000322244">
    <property type="component" value="Unassembled WGS sequence"/>
</dbReference>
<dbReference type="InterPro" id="IPR035668">
    <property type="entry name" value="Amicyanin"/>
</dbReference>
<evidence type="ECO:0000256" key="5">
    <source>
        <dbReference type="ARBA" id="ARBA00022982"/>
    </source>
</evidence>
<dbReference type="PROSITE" id="PS51257">
    <property type="entry name" value="PROKAR_LIPOPROTEIN"/>
    <property type="match status" value="1"/>
</dbReference>
<comment type="cofactor">
    <cofactor evidence="7">
        <name>Cu cation</name>
        <dbReference type="ChEBI" id="CHEBI:23378"/>
    </cofactor>
    <text evidence="7">Binds 1 copper ion per subunit.</text>
</comment>
<evidence type="ECO:0000256" key="8">
    <source>
        <dbReference type="SAM" id="SignalP"/>
    </source>
</evidence>
<evidence type="ECO:0000313" key="11">
    <source>
        <dbReference type="Proteomes" id="UP000322244"/>
    </source>
</evidence>
<keyword evidence="2" id="KW-0813">Transport</keyword>
<protein>
    <submittedName>
        <fullName evidence="10">Copper-binding protein</fullName>
    </submittedName>
</protein>
<gene>
    <name evidence="10" type="ORF">FOY51_13885</name>
</gene>